<comment type="caution">
    <text evidence="2">The sequence shown here is derived from an EMBL/GenBank/DDBJ whole genome shotgun (WGS) entry which is preliminary data.</text>
</comment>
<dbReference type="EMBL" id="JAYMYS010000001">
    <property type="protein sequence ID" value="KAK7411060.1"/>
    <property type="molecule type" value="Genomic_DNA"/>
</dbReference>
<evidence type="ECO:0000313" key="2">
    <source>
        <dbReference type="EMBL" id="KAK7411060.1"/>
    </source>
</evidence>
<organism evidence="2 3">
    <name type="scientific">Psophocarpus tetragonolobus</name>
    <name type="common">Winged bean</name>
    <name type="synonym">Dolichos tetragonolobus</name>
    <dbReference type="NCBI Taxonomy" id="3891"/>
    <lineage>
        <taxon>Eukaryota</taxon>
        <taxon>Viridiplantae</taxon>
        <taxon>Streptophyta</taxon>
        <taxon>Embryophyta</taxon>
        <taxon>Tracheophyta</taxon>
        <taxon>Spermatophyta</taxon>
        <taxon>Magnoliopsida</taxon>
        <taxon>eudicotyledons</taxon>
        <taxon>Gunneridae</taxon>
        <taxon>Pentapetalae</taxon>
        <taxon>rosids</taxon>
        <taxon>fabids</taxon>
        <taxon>Fabales</taxon>
        <taxon>Fabaceae</taxon>
        <taxon>Papilionoideae</taxon>
        <taxon>50 kb inversion clade</taxon>
        <taxon>NPAAA clade</taxon>
        <taxon>indigoferoid/millettioid clade</taxon>
        <taxon>Phaseoleae</taxon>
        <taxon>Psophocarpus</taxon>
    </lineage>
</organism>
<name>A0AAN9XUR0_PSOTE</name>
<feature type="chain" id="PRO_5042887470" evidence="1">
    <location>
        <begin position="31"/>
        <end position="141"/>
    </location>
</feature>
<keyword evidence="1" id="KW-0732">Signal</keyword>
<proteinExistence type="predicted"/>
<reference evidence="2 3" key="1">
    <citation type="submission" date="2024-01" db="EMBL/GenBank/DDBJ databases">
        <title>The genomes of 5 underutilized Papilionoideae crops provide insights into root nodulation and disease resistanc.</title>
        <authorList>
            <person name="Jiang F."/>
        </authorList>
    </citation>
    <scope>NUCLEOTIDE SEQUENCE [LARGE SCALE GENOMIC DNA]</scope>
    <source>
        <strain evidence="2">DUOXIRENSHENG_FW03</strain>
        <tissue evidence="2">Leaves</tissue>
    </source>
</reference>
<dbReference type="AlphaFoldDB" id="A0AAN9XUR0"/>
<evidence type="ECO:0000313" key="3">
    <source>
        <dbReference type="Proteomes" id="UP001386955"/>
    </source>
</evidence>
<keyword evidence="3" id="KW-1185">Reference proteome</keyword>
<gene>
    <name evidence="2" type="ORF">VNO78_02424</name>
</gene>
<accession>A0AAN9XUR0</accession>
<sequence>MRCSSLTRMSSPPPILVLTLVLTTTVSVLAVPTATIEHCLRLKLNPPAPPPHPRAAAFDLRRIVCKDIFRAVTHSLHATATLPLDYLVALCNIFHHSDQNVERYVTRVFRPYDVHQFLSGHSCASIPNHRHAKPSSSFSTL</sequence>
<dbReference type="Proteomes" id="UP001386955">
    <property type="component" value="Unassembled WGS sequence"/>
</dbReference>
<feature type="signal peptide" evidence="1">
    <location>
        <begin position="1"/>
        <end position="30"/>
    </location>
</feature>
<evidence type="ECO:0000256" key="1">
    <source>
        <dbReference type="SAM" id="SignalP"/>
    </source>
</evidence>
<protein>
    <submittedName>
        <fullName evidence="2">Uncharacterized protein</fullName>
    </submittedName>
</protein>